<keyword evidence="1" id="KW-1133">Transmembrane helix</keyword>
<protein>
    <submittedName>
        <fullName evidence="2">Uncharacterized protein</fullName>
    </submittedName>
</protein>
<reference evidence="2 3" key="1">
    <citation type="submission" date="2013-11" db="EMBL/GenBank/DDBJ databases">
        <title>Genome sequencing of Stegodyphus mimosarum.</title>
        <authorList>
            <person name="Bechsgaard J."/>
        </authorList>
    </citation>
    <scope>NUCLEOTIDE SEQUENCE [LARGE SCALE GENOMIC DNA]</scope>
</reference>
<evidence type="ECO:0000313" key="3">
    <source>
        <dbReference type="Proteomes" id="UP000054359"/>
    </source>
</evidence>
<dbReference type="AlphaFoldDB" id="A0A087T195"/>
<dbReference type="Proteomes" id="UP000054359">
    <property type="component" value="Unassembled WGS sequence"/>
</dbReference>
<keyword evidence="1" id="KW-0812">Transmembrane</keyword>
<evidence type="ECO:0000313" key="2">
    <source>
        <dbReference type="EMBL" id="KFM58884.1"/>
    </source>
</evidence>
<feature type="non-terminal residue" evidence="2">
    <location>
        <position position="1"/>
    </location>
</feature>
<feature type="non-terminal residue" evidence="2">
    <location>
        <position position="31"/>
    </location>
</feature>
<dbReference type="EMBL" id="KK112932">
    <property type="protein sequence ID" value="KFM58884.1"/>
    <property type="molecule type" value="Genomic_DNA"/>
</dbReference>
<feature type="transmembrane region" description="Helical" evidence="1">
    <location>
        <begin position="12"/>
        <end position="29"/>
    </location>
</feature>
<name>A0A087T195_STEMI</name>
<keyword evidence="1" id="KW-0472">Membrane</keyword>
<keyword evidence="3" id="KW-1185">Reference proteome</keyword>
<gene>
    <name evidence="2" type="ORF">X975_01692</name>
</gene>
<organism evidence="2 3">
    <name type="scientific">Stegodyphus mimosarum</name>
    <name type="common">African social velvet spider</name>
    <dbReference type="NCBI Taxonomy" id="407821"/>
    <lineage>
        <taxon>Eukaryota</taxon>
        <taxon>Metazoa</taxon>
        <taxon>Ecdysozoa</taxon>
        <taxon>Arthropoda</taxon>
        <taxon>Chelicerata</taxon>
        <taxon>Arachnida</taxon>
        <taxon>Araneae</taxon>
        <taxon>Araneomorphae</taxon>
        <taxon>Entelegynae</taxon>
        <taxon>Eresoidea</taxon>
        <taxon>Eresidae</taxon>
        <taxon>Stegodyphus</taxon>
    </lineage>
</organism>
<proteinExistence type="predicted"/>
<accession>A0A087T195</accession>
<sequence>FNTTLTIPDSSGRLFLFTFSALMLVQCFLSR</sequence>
<evidence type="ECO:0000256" key="1">
    <source>
        <dbReference type="SAM" id="Phobius"/>
    </source>
</evidence>